<organism evidence="1 2">
    <name type="scientific">Georgenia ruanii</name>
    <dbReference type="NCBI Taxonomy" id="348442"/>
    <lineage>
        <taxon>Bacteria</taxon>
        <taxon>Bacillati</taxon>
        <taxon>Actinomycetota</taxon>
        <taxon>Actinomycetes</taxon>
        <taxon>Micrococcales</taxon>
        <taxon>Bogoriellaceae</taxon>
        <taxon>Georgenia</taxon>
    </lineage>
</organism>
<dbReference type="Proteomes" id="UP000429644">
    <property type="component" value="Unassembled WGS sequence"/>
</dbReference>
<evidence type="ECO:0008006" key="3">
    <source>
        <dbReference type="Google" id="ProtNLM"/>
    </source>
</evidence>
<dbReference type="SUPFAM" id="SSF159245">
    <property type="entry name" value="AttH-like"/>
    <property type="match status" value="1"/>
</dbReference>
<gene>
    <name evidence="1" type="ORF">GB882_18000</name>
</gene>
<reference evidence="1 2" key="1">
    <citation type="submission" date="2019-10" db="EMBL/GenBank/DDBJ databases">
        <title>Georgenia wutianyii sp. nov. and Georgenia yuyongxinii sp. nov. isolated from plateau pika (Ochotona curzoniae) in the Qinghai-Tibet plateau of China.</title>
        <authorList>
            <person name="Tian Z."/>
        </authorList>
    </citation>
    <scope>NUCLEOTIDE SEQUENCE [LARGE SCALE GENOMIC DNA]</scope>
    <source>
        <strain evidence="1 2">JCM 15130</strain>
    </source>
</reference>
<evidence type="ECO:0000313" key="2">
    <source>
        <dbReference type="Proteomes" id="UP000429644"/>
    </source>
</evidence>
<name>A0A7J9V116_9MICO</name>
<accession>A0A7J9V116</accession>
<dbReference type="OrthoDB" id="333076at2"/>
<comment type="caution">
    <text evidence="1">The sequence shown here is derived from an EMBL/GenBank/DDBJ whole genome shotgun (WGS) entry which is preliminary data.</text>
</comment>
<dbReference type="EMBL" id="WHPD01003868">
    <property type="protein sequence ID" value="MPV90569.1"/>
    <property type="molecule type" value="Genomic_DNA"/>
</dbReference>
<dbReference type="AlphaFoldDB" id="A0A7J9V116"/>
<protein>
    <recommendedName>
        <fullName evidence="3">DUF2804 family protein</fullName>
    </recommendedName>
</protein>
<dbReference type="RefSeq" id="WP_152233381.1">
    <property type="nucleotide sequence ID" value="NZ_BAAAOT010000032.1"/>
</dbReference>
<evidence type="ECO:0000313" key="1">
    <source>
        <dbReference type="EMBL" id="MPV90569.1"/>
    </source>
</evidence>
<keyword evidence="2" id="KW-1185">Reference proteome</keyword>
<proteinExistence type="predicted"/>
<sequence>MHLSAADEYFTHQTSLPHSMVATSDPSWRERYWVSFQDTHSGDTVLTLGLGKYPNQDVFEAFVCLSSGGRQTNLRLSRTLLPDASMGVGPLSLEIVEPLRELRFRLDDNESGISFDLTFAATMEPLLEGRFFQVSRARTTYDAIRYIQHGRGRGTISTPQGTVEVTPERWWAERDHSWGTRPLPRAEGQPPGNRPEWKMLAFVPLQLPDFGVHVYLQESAPGRPVHLSAGIVGPIGADLEFEPVVGVEHDLEWVAGAAAPTLSGGRLALLLHGGGRIDLGLRALPGRAHLRGGGYEGWNGWLQGHWRGNFSSETETWDLQDRSQFYRYAKAGSDHLVEVTHDGSTGYGVIEYMVLPGYGRYEEAIPPRRP</sequence>